<dbReference type="InterPro" id="IPR037069">
    <property type="entry name" value="AcylCoA_DH/ox_N_sf"/>
</dbReference>
<evidence type="ECO:0000256" key="14">
    <source>
        <dbReference type="ARBA" id="ARBA00071686"/>
    </source>
</evidence>
<comment type="similarity">
    <text evidence="3 16">Belongs to the acyl-CoA dehydrogenase family.</text>
</comment>
<feature type="domain" description="Acyl-CoA oxidase/dehydrogenase middle" evidence="18">
    <location>
        <begin position="99"/>
        <end position="192"/>
    </location>
</feature>
<evidence type="ECO:0000256" key="3">
    <source>
        <dbReference type="ARBA" id="ARBA00009347"/>
    </source>
</evidence>
<dbReference type="EC" id="1.3.8.5" evidence="9"/>
<comment type="catalytic activity">
    <reaction evidence="12">
        <text>2-methylpropanoyl-CoA + oxidized [electron-transfer flavoprotein] + H(+) = 2-methylpropenoyl-CoA + reduced [electron-transfer flavoprotein]</text>
        <dbReference type="Rhea" id="RHEA:44180"/>
        <dbReference type="Rhea" id="RHEA-COMP:10685"/>
        <dbReference type="Rhea" id="RHEA-COMP:10686"/>
        <dbReference type="ChEBI" id="CHEBI:15378"/>
        <dbReference type="ChEBI" id="CHEBI:57338"/>
        <dbReference type="ChEBI" id="CHEBI:57692"/>
        <dbReference type="ChEBI" id="CHEBI:58307"/>
        <dbReference type="ChEBI" id="CHEBI:62500"/>
        <dbReference type="EC" id="1.3.8.5"/>
    </reaction>
    <physiologicalReaction direction="left-to-right" evidence="12">
        <dbReference type="Rhea" id="RHEA:44181"/>
    </physiologicalReaction>
</comment>
<dbReference type="PIRSF" id="PIRSF016578">
    <property type="entry name" value="HsaA"/>
    <property type="match status" value="1"/>
</dbReference>
<feature type="domain" description="Acyl-CoA dehydrogenase/oxidase C-terminal" evidence="17">
    <location>
        <begin position="206"/>
        <end position="353"/>
    </location>
</feature>
<organism evidence="20">
    <name type="scientific">Phallusia mammillata</name>
    <dbReference type="NCBI Taxonomy" id="59560"/>
    <lineage>
        <taxon>Eukaryota</taxon>
        <taxon>Metazoa</taxon>
        <taxon>Chordata</taxon>
        <taxon>Tunicata</taxon>
        <taxon>Ascidiacea</taxon>
        <taxon>Phlebobranchia</taxon>
        <taxon>Ascidiidae</taxon>
        <taxon>Phallusia</taxon>
    </lineage>
</organism>
<dbReference type="AlphaFoldDB" id="A0A6F9D5U1"/>
<dbReference type="InterPro" id="IPR009075">
    <property type="entry name" value="AcylCo_DH/oxidase_C"/>
</dbReference>
<dbReference type="SUPFAM" id="SSF47203">
    <property type="entry name" value="Acyl-CoA dehydrogenase C-terminal domain-like"/>
    <property type="match status" value="1"/>
</dbReference>
<evidence type="ECO:0000256" key="2">
    <source>
        <dbReference type="ARBA" id="ARBA00005109"/>
    </source>
</evidence>
<keyword evidence="6 16" id="KW-0274">FAD</keyword>
<dbReference type="InterPro" id="IPR036250">
    <property type="entry name" value="AcylCo_DH-like_C"/>
</dbReference>
<gene>
    <name evidence="20" type="primary">Acad8</name>
</gene>
<comment type="cofactor">
    <cofactor evidence="1 16">
        <name>FAD</name>
        <dbReference type="ChEBI" id="CHEBI:57692"/>
    </cofactor>
</comment>
<comment type="catalytic activity">
    <reaction evidence="10">
        <text>(2S)-2-methylbutanoyl-CoA + oxidized [electron-transfer flavoprotein] + H(+) = (2E)-2-methylbut-2-enoyl-CoA + reduced [electron-transfer flavoprotein]</text>
        <dbReference type="Rhea" id="RHEA:48256"/>
        <dbReference type="Rhea" id="RHEA-COMP:10685"/>
        <dbReference type="Rhea" id="RHEA-COMP:10686"/>
        <dbReference type="ChEBI" id="CHEBI:15378"/>
        <dbReference type="ChEBI" id="CHEBI:57337"/>
        <dbReference type="ChEBI" id="CHEBI:57692"/>
        <dbReference type="ChEBI" id="CHEBI:58307"/>
        <dbReference type="ChEBI" id="CHEBI:88166"/>
    </reaction>
    <physiologicalReaction direction="left-to-right" evidence="10">
        <dbReference type="Rhea" id="RHEA:48257"/>
    </physiologicalReaction>
</comment>
<sequence>MEPHMQEWDKKEFFPIDVIKKTATLGFGGLYIKEEFGGTGLSRLATSVVFEALSTGCVTTTAFITIHNMVAWMISTYGTDEQKQTVVPQLIAMDKLASYCLTEPGSGSDAAALITSAKKVGDQYILNGSKAFISGAGTTDVYLVMVRTGEPGPKGISAVLIDKDTPGLSFGKSESKLGWKNQPTCVVNFEDCAIPVSNRIGPEGFGFNIAMAGLNGGRINISSTSLGGAQKSFELARDHLGVRKAFGKTLNQNQYLQFKMAEMATQIVSSRLMVREAARALDNQLPSAPALCAMAKLHATDNCFDVCNSALQMFGGYGYLNDYPVQQFVRDVRVNQILEGTNEIMRLLIARNTL</sequence>
<name>A0A6F9D5U1_9ASCI</name>
<evidence type="ECO:0000256" key="1">
    <source>
        <dbReference type="ARBA" id="ARBA00001974"/>
    </source>
</evidence>
<comment type="function">
    <text evidence="13">Isobutyryl-CoA dehydrogenase which catalyzes the conversion of 2-methylpropanoyl-CoA to (2E)-2-methylpropenoyl-CoA in the valine catabolic pathway. To a lesser extent, also able to catalyze the oxidation of (2S)-2-methylbutanoyl-CoA.</text>
</comment>
<dbReference type="Gene3D" id="2.40.110.10">
    <property type="entry name" value="Butyryl-CoA Dehydrogenase, subunit A, domain 2"/>
    <property type="match status" value="1"/>
</dbReference>
<evidence type="ECO:0000313" key="20">
    <source>
        <dbReference type="EMBL" id="CAB3219671.1"/>
    </source>
</evidence>
<evidence type="ECO:0000256" key="16">
    <source>
        <dbReference type="RuleBase" id="RU362125"/>
    </source>
</evidence>
<dbReference type="InterPro" id="IPR052547">
    <property type="entry name" value="Mito_Isobutyryl-CoADH"/>
</dbReference>
<evidence type="ECO:0000259" key="18">
    <source>
        <dbReference type="Pfam" id="PF02770"/>
    </source>
</evidence>
<keyword evidence="7" id="KW-0809">Transit peptide</keyword>
<dbReference type="Gene3D" id="1.20.140.10">
    <property type="entry name" value="Butyryl-CoA Dehydrogenase, subunit A, domain 3"/>
    <property type="match status" value="1"/>
</dbReference>
<evidence type="ECO:0000256" key="6">
    <source>
        <dbReference type="ARBA" id="ARBA00022827"/>
    </source>
</evidence>
<comment type="pathway">
    <text evidence="2">Amino-acid degradation; L-valine degradation.</text>
</comment>
<evidence type="ECO:0000256" key="5">
    <source>
        <dbReference type="ARBA" id="ARBA00022630"/>
    </source>
</evidence>
<protein>
    <recommendedName>
        <fullName evidence="14">Isobutyryl-CoA dehydrogenase, mitochondrial</fullName>
        <ecNumber evidence="9">1.3.8.5</ecNumber>
    </recommendedName>
    <alternativeName>
        <fullName evidence="15">Acyl-CoA dehydrogenase family member 8</fullName>
    </alternativeName>
</protein>
<evidence type="ECO:0000256" key="15">
    <source>
        <dbReference type="ARBA" id="ARBA00076026"/>
    </source>
</evidence>
<dbReference type="InterPro" id="IPR006091">
    <property type="entry name" value="Acyl-CoA_Oxase/DH_mid-dom"/>
</dbReference>
<evidence type="ECO:0000256" key="4">
    <source>
        <dbReference type="ARBA" id="ARBA00022456"/>
    </source>
</evidence>
<evidence type="ECO:0000256" key="7">
    <source>
        <dbReference type="ARBA" id="ARBA00022946"/>
    </source>
</evidence>
<keyword evidence="4" id="KW-0101">Branched-chain amino acid catabolism</keyword>
<dbReference type="EMBL" id="LR782638">
    <property type="protein sequence ID" value="CAB3219671.1"/>
    <property type="molecule type" value="mRNA"/>
</dbReference>
<dbReference type="SUPFAM" id="SSF56645">
    <property type="entry name" value="Acyl-CoA dehydrogenase NM domain-like"/>
    <property type="match status" value="1"/>
</dbReference>
<feature type="domain" description="Acyl-CoA dehydrogenase/oxidase N-terminal" evidence="19">
    <location>
        <begin position="2"/>
        <end position="93"/>
    </location>
</feature>
<reference evidence="20" key="1">
    <citation type="submission" date="2020-04" db="EMBL/GenBank/DDBJ databases">
        <authorList>
            <person name="Neveu A P."/>
        </authorList>
    </citation>
    <scope>NUCLEOTIDE SEQUENCE</scope>
    <source>
        <tissue evidence="20">Whole embryo</tissue>
    </source>
</reference>
<dbReference type="FunFam" id="1.20.140.10:FF:000001">
    <property type="entry name" value="Acyl-CoA dehydrogenase"/>
    <property type="match status" value="1"/>
</dbReference>
<dbReference type="InterPro" id="IPR006089">
    <property type="entry name" value="Acyl-CoA_DH_CS"/>
</dbReference>
<dbReference type="GO" id="GO:0050660">
    <property type="term" value="F:flavin adenine dinucleotide binding"/>
    <property type="evidence" value="ECO:0007669"/>
    <property type="project" value="InterPro"/>
</dbReference>
<accession>A0A6F9D5U1</accession>
<dbReference type="InterPro" id="IPR046373">
    <property type="entry name" value="Acyl-CoA_Oxase/DH_mid-dom_sf"/>
</dbReference>
<keyword evidence="5 16" id="KW-0285">Flavoprotein</keyword>
<dbReference type="Pfam" id="PF02771">
    <property type="entry name" value="Acyl-CoA_dh_N"/>
    <property type="match status" value="1"/>
</dbReference>
<evidence type="ECO:0000256" key="8">
    <source>
        <dbReference type="ARBA" id="ARBA00023002"/>
    </source>
</evidence>
<dbReference type="Gene3D" id="1.10.540.10">
    <property type="entry name" value="Acyl-CoA dehydrogenase/oxidase, N-terminal domain"/>
    <property type="match status" value="1"/>
</dbReference>
<dbReference type="PROSITE" id="PS00072">
    <property type="entry name" value="ACYL_COA_DH_1"/>
    <property type="match status" value="1"/>
</dbReference>
<dbReference type="FunFam" id="2.40.110.10:FF:000001">
    <property type="entry name" value="Acyl-CoA dehydrogenase, mitochondrial"/>
    <property type="match status" value="1"/>
</dbReference>
<proteinExistence type="evidence at transcript level"/>
<dbReference type="InterPro" id="IPR013786">
    <property type="entry name" value="AcylCoA_DH/ox_N"/>
</dbReference>
<dbReference type="GO" id="GO:0003853">
    <property type="term" value="F:short-chain 2-methyl fatty acyl-CoA dehydrogenase activity"/>
    <property type="evidence" value="ECO:0007669"/>
    <property type="project" value="UniProtKB-EC"/>
</dbReference>
<dbReference type="Pfam" id="PF00441">
    <property type="entry name" value="Acyl-CoA_dh_1"/>
    <property type="match status" value="1"/>
</dbReference>
<keyword evidence="8 16" id="KW-0560">Oxidoreductase</keyword>
<evidence type="ECO:0000256" key="9">
    <source>
        <dbReference type="ARBA" id="ARBA00039036"/>
    </source>
</evidence>
<evidence type="ECO:0000256" key="10">
    <source>
        <dbReference type="ARBA" id="ARBA00049552"/>
    </source>
</evidence>
<dbReference type="PANTHER" id="PTHR43831">
    <property type="entry name" value="ISOBUTYRYL-COA DEHYDROGENASE"/>
    <property type="match status" value="1"/>
</dbReference>
<evidence type="ECO:0000256" key="11">
    <source>
        <dbReference type="ARBA" id="ARBA00050268"/>
    </source>
</evidence>
<evidence type="ECO:0000256" key="13">
    <source>
        <dbReference type="ARBA" id="ARBA00055070"/>
    </source>
</evidence>
<dbReference type="GO" id="GO:0005739">
    <property type="term" value="C:mitochondrion"/>
    <property type="evidence" value="ECO:0007669"/>
    <property type="project" value="TreeGrafter"/>
</dbReference>
<dbReference type="InterPro" id="IPR009100">
    <property type="entry name" value="AcylCoA_DH/oxidase_NM_dom_sf"/>
</dbReference>
<dbReference type="GO" id="GO:0009083">
    <property type="term" value="P:branched-chain amino acid catabolic process"/>
    <property type="evidence" value="ECO:0007669"/>
    <property type="project" value="UniProtKB-KW"/>
</dbReference>
<evidence type="ECO:0000259" key="17">
    <source>
        <dbReference type="Pfam" id="PF00441"/>
    </source>
</evidence>
<evidence type="ECO:0000256" key="12">
    <source>
        <dbReference type="ARBA" id="ARBA00052552"/>
    </source>
</evidence>
<evidence type="ECO:0000259" key="19">
    <source>
        <dbReference type="Pfam" id="PF02771"/>
    </source>
</evidence>
<comment type="catalytic activity">
    <reaction evidence="11">
        <text>propanoyl-CoA + oxidized [electron-transfer flavoprotein] + H(+) = acryloyl-CoA + reduced [electron-transfer flavoprotein]</text>
        <dbReference type="Rhea" id="RHEA:31287"/>
        <dbReference type="Rhea" id="RHEA-COMP:10685"/>
        <dbReference type="Rhea" id="RHEA-COMP:10686"/>
        <dbReference type="ChEBI" id="CHEBI:15378"/>
        <dbReference type="ChEBI" id="CHEBI:57367"/>
        <dbReference type="ChEBI" id="CHEBI:57392"/>
        <dbReference type="ChEBI" id="CHEBI:57692"/>
        <dbReference type="ChEBI" id="CHEBI:58307"/>
    </reaction>
    <physiologicalReaction direction="left-to-right" evidence="11">
        <dbReference type="Rhea" id="RHEA:31288"/>
    </physiologicalReaction>
</comment>
<dbReference type="Pfam" id="PF02770">
    <property type="entry name" value="Acyl-CoA_dh_M"/>
    <property type="match status" value="1"/>
</dbReference>
<dbReference type="PANTHER" id="PTHR43831:SF1">
    <property type="entry name" value="ISOBUTYRYL-COA DEHYDROGENASE, MITOCHONDRIAL"/>
    <property type="match status" value="1"/>
</dbReference>